<dbReference type="EMBL" id="JAGFBS010000015">
    <property type="protein sequence ID" value="KAG6375149.1"/>
    <property type="molecule type" value="Genomic_DNA"/>
</dbReference>
<dbReference type="GO" id="GO:0009277">
    <property type="term" value="C:fungal-type cell wall"/>
    <property type="evidence" value="ECO:0007669"/>
    <property type="project" value="TreeGrafter"/>
</dbReference>
<keyword evidence="5" id="KW-1185">Reference proteome</keyword>
<dbReference type="Gene3D" id="3.20.20.80">
    <property type="entry name" value="Glycosidases"/>
    <property type="match status" value="1"/>
</dbReference>
<feature type="chain" id="PRO_5035141548" description="Asl1-like glycosyl hydrolase catalytic domain-containing protein" evidence="1">
    <location>
        <begin position="19"/>
        <end position="268"/>
    </location>
</feature>
<name>A0A8I2YNH1_9AGAM</name>
<dbReference type="EMBL" id="JAGFBS010000016">
    <property type="protein sequence ID" value="KAG6374882.1"/>
    <property type="molecule type" value="Genomic_DNA"/>
</dbReference>
<proteinExistence type="predicted"/>
<evidence type="ECO:0000256" key="1">
    <source>
        <dbReference type="SAM" id="SignalP"/>
    </source>
</evidence>
<evidence type="ECO:0000313" key="5">
    <source>
        <dbReference type="Proteomes" id="UP000683000"/>
    </source>
</evidence>
<dbReference type="InterPro" id="IPR053183">
    <property type="entry name" value="ASL1"/>
</dbReference>
<comment type="caution">
    <text evidence="4">The sequence shown here is derived from an EMBL/GenBank/DDBJ whole genome shotgun (WGS) entry which is preliminary data.</text>
</comment>
<dbReference type="Pfam" id="PF11790">
    <property type="entry name" value="Glyco_hydro_cc"/>
    <property type="match status" value="1"/>
</dbReference>
<dbReference type="InterPro" id="IPR017853">
    <property type="entry name" value="GH"/>
</dbReference>
<dbReference type="PANTHER" id="PTHR34154:SF3">
    <property type="entry name" value="ALKALI-SENSITIVE LINKAGE PROTEIN 1"/>
    <property type="match status" value="1"/>
</dbReference>
<evidence type="ECO:0000259" key="2">
    <source>
        <dbReference type="Pfam" id="PF11790"/>
    </source>
</evidence>
<dbReference type="SUPFAM" id="SSF51445">
    <property type="entry name" value="(Trans)glycosidases"/>
    <property type="match status" value="1"/>
</dbReference>
<sequence>MLSSAFVFLTVFAAAAQAGKRGLCWPYYNSPLDPGVFNNGDGEVVAIYDYETYAPPSTNGNGGLGFIGMQRCLDCTSSPIADLYSRWQAQGWATVFTLNEPDVNGITPSQAASWYIQYINPLTIKKALPAVTSSTTSGQGLSWLSEMIAACAGQCYFDYINAHWYGTSFAEFQSFVESAHAQFPNYQLVITEFALTNPPGGQADQVTFFTQAFSFLDGASYVQLYFPFVATSPSLLQTNDPSAVSFVGTGSCLYNNDGSPSAVGNLMY</sequence>
<feature type="domain" description="Asl1-like glycosyl hydrolase catalytic" evidence="2">
    <location>
        <begin position="30"/>
        <end position="264"/>
    </location>
</feature>
<dbReference type="GO" id="GO:0071966">
    <property type="term" value="P:fungal-type cell wall polysaccharide metabolic process"/>
    <property type="evidence" value="ECO:0007669"/>
    <property type="project" value="TreeGrafter"/>
</dbReference>
<organism evidence="4 5">
    <name type="scientific">Boletus reticuloceps</name>
    <dbReference type="NCBI Taxonomy" id="495285"/>
    <lineage>
        <taxon>Eukaryota</taxon>
        <taxon>Fungi</taxon>
        <taxon>Dikarya</taxon>
        <taxon>Basidiomycota</taxon>
        <taxon>Agaricomycotina</taxon>
        <taxon>Agaricomycetes</taxon>
        <taxon>Agaricomycetidae</taxon>
        <taxon>Boletales</taxon>
        <taxon>Boletineae</taxon>
        <taxon>Boletaceae</taxon>
        <taxon>Boletoideae</taxon>
        <taxon>Boletus</taxon>
    </lineage>
</organism>
<dbReference type="PANTHER" id="PTHR34154">
    <property type="entry name" value="ALKALI-SENSITIVE LINKAGE PROTEIN 1"/>
    <property type="match status" value="1"/>
</dbReference>
<feature type="signal peptide" evidence="1">
    <location>
        <begin position="1"/>
        <end position="18"/>
    </location>
</feature>
<accession>A0A8I2YNH1</accession>
<dbReference type="OrthoDB" id="43654at2759"/>
<keyword evidence="1" id="KW-0732">Signal</keyword>
<protein>
    <recommendedName>
        <fullName evidence="2">Asl1-like glycosyl hydrolase catalytic domain-containing protein</fullName>
    </recommendedName>
</protein>
<dbReference type="InterPro" id="IPR024655">
    <property type="entry name" value="Asl1_glyco_hydro_catalytic"/>
</dbReference>
<reference evidence="4" key="1">
    <citation type="submission" date="2021-03" db="EMBL/GenBank/DDBJ databases">
        <title>Evolutionary innovations through gain and loss of genes in the ectomycorrhizal Boletales.</title>
        <authorList>
            <person name="Wu G."/>
            <person name="Miyauchi S."/>
            <person name="Morin E."/>
            <person name="Yang Z.-L."/>
            <person name="Xu J."/>
            <person name="Martin F.M."/>
        </authorList>
    </citation>
    <scope>NUCLEOTIDE SEQUENCE</scope>
    <source>
        <strain evidence="4">BR01</strain>
    </source>
</reference>
<dbReference type="Proteomes" id="UP000683000">
    <property type="component" value="Unassembled WGS sequence"/>
</dbReference>
<dbReference type="AlphaFoldDB" id="A0A8I2YNH1"/>
<evidence type="ECO:0000313" key="4">
    <source>
        <dbReference type="EMBL" id="KAG6375149.1"/>
    </source>
</evidence>
<evidence type="ECO:0000313" key="3">
    <source>
        <dbReference type="EMBL" id="KAG6374882.1"/>
    </source>
</evidence>
<gene>
    <name evidence="4" type="ORF">JVT61DRAFT_3356</name>
    <name evidence="3" type="ORF">JVT61DRAFT_3611</name>
</gene>